<dbReference type="Pfam" id="PF06448">
    <property type="entry name" value="DUF1081"/>
    <property type="match status" value="1"/>
</dbReference>
<organism evidence="12 13">
    <name type="scientific">Aplysia californica</name>
    <name type="common">California sea hare</name>
    <dbReference type="NCBI Taxonomy" id="6500"/>
    <lineage>
        <taxon>Eukaryota</taxon>
        <taxon>Metazoa</taxon>
        <taxon>Spiralia</taxon>
        <taxon>Lophotrochozoa</taxon>
        <taxon>Mollusca</taxon>
        <taxon>Gastropoda</taxon>
        <taxon>Heterobranchia</taxon>
        <taxon>Euthyneura</taxon>
        <taxon>Tectipleura</taxon>
        <taxon>Aplysiida</taxon>
        <taxon>Aplysioidea</taxon>
        <taxon>Aplysiidae</taxon>
        <taxon>Aplysia</taxon>
    </lineage>
</organism>
<evidence type="ECO:0000256" key="10">
    <source>
        <dbReference type="SAM" id="SignalP"/>
    </source>
</evidence>
<dbReference type="Gene3D" id="2.30.230.10">
    <property type="entry name" value="Lipovitellin, beta-sheet shell regions, chain A"/>
    <property type="match status" value="1"/>
</dbReference>
<evidence type="ECO:0000256" key="6">
    <source>
        <dbReference type="ARBA" id="ARBA00023055"/>
    </source>
</evidence>
<dbReference type="Gene3D" id="2.20.50.20">
    <property type="entry name" value="Lipovitellin. Chain A, domain 3"/>
    <property type="match status" value="1"/>
</dbReference>
<gene>
    <name evidence="13" type="primary">LOC101854594</name>
</gene>
<dbReference type="InterPro" id="IPR015255">
    <property type="entry name" value="Vitellinogen_open_b-sht"/>
</dbReference>
<dbReference type="SUPFAM" id="SSF56968">
    <property type="entry name" value="Lipovitellin-phosvitin complex, beta-sheet shell regions"/>
    <property type="match status" value="2"/>
</dbReference>
<evidence type="ECO:0000256" key="8">
    <source>
        <dbReference type="ARBA" id="ARBA00023180"/>
    </source>
</evidence>
<dbReference type="PROSITE" id="PS51211">
    <property type="entry name" value="VITELLOGENIN"/>
    <property type="match status" value="1"/>
</dbReference>
<keyword evidence="3" id="KW-0964">Secreted</keyword>
<dbReference type="Pfam" id="PF01347">
    <property type="entry name" value="Vitellogenin_N"/>
    <property type="match status" value="1"/>
</dbReference>
<evidence type="ECO:0000313" key="12">
    <source>
        <dbReference type="Proteomes" id="UP000694888"/>
    </source>
</evidence>
<feature type="chain" id="PRO_5045351172" evidence="10">
    <location>
        <begin position="17"/>
        <end position="3667"/>
    </location>
</feature>
<keyword evidence="5" id="KW-0758">Storage protein</keyword>
<dbReference type="InterPro" id="IPR001747">
    <property type="entry name" value="Vitellogenin_N"/>
</dbReference>
<keyword evidence="6" id="KW-0445">Lipid transport</keyword>
<dbReference type="Proteomes" id="UP000694888">
    <property type="component" value="Unplaced"/>
</dbReference>
<keyword evidence="12" id="KW-1185">Reference proteome</keyword>
<dbReference type="RefSeq" id="XP_035827340.1">
    <property type="nucleotide sequence ID" value="XM_035971447.1"/>
</dbReference>
<evidence type="ECO:0000256" key="9">
    <source>
        <dbReference type="PROSITE-ProRule" id="PRU00557"/>
    </source>
</evidence>
<dbReference type="InterPro" id="IPR015816">
    <property type="entry name" value="Vitellinogen_b-sht_N"/>
</dbReference>
<evidence type="ECO:0000256" key="4">
    <source>
        <dbReference type="ARBA" id="ARBA00022729"/>
    </source>
</evidence>
<evidence type="ECO:0000256" key="7">
    <source>
        <dbReference type="ARBA" id="ARBA00023157"/>
    </source>
</evidence>
<comment type="caution">
    <text evidence="9">Lacks conserved residue(s) required for the propagation of feature annotation.</text>
</comment>
<evidence type="ECO:0000256" key="3">
    <source>
        <dbReference type="ARBA" id="ARBA00022525"/>
    </source>
</evidence>
<dbReference type="SUPFAM" id="SSF48431">
    <property type="entry name" value="Lipovitellin-phosvitin complex, superhelical domain"/>
    <property type="match status" value="1"/>
</dbReference>
<dbReference type="SMART" id="SM01169">
    <property type="entry name" value="DUF1943"/>
    <property type="match status" value="1"/>
</dbReference>
<proteinExistence type="predicted"/>
<keyword evidence="4 10" id="KW-0732">Signal</keyword>
<dbReference type="Gene3D" id="1.25.10.20">
    <property type="entry name" value="Vitellinogen, superhelical"/>
    <property type="match status" value="1"/>
</dbReference>
<evidence type="ECO:0000259" key="11">
    <source>
        <dbReference type="PROSITE" id="PS51211"/>
    </source>
</evidence>
<evidence type="ECO:0000256" key="1">
    <source>
        <dbReference type="ARBA" id="ARBA00004613"/>
    </source>
</evidence>
<feature type="domain" description="Vitellogenin" evidence="11">
    <location>
        <begin position="42"/>
        <end position="670"/>
    </location>
</feature>
<evidence type="ECO:0000313" key="13">
    <source>
        <dbReference type="RefSeq" id="XP_035827340.1"/>
    </source>
</evidence>
<dbReference type="InterPro" id="IPR015817">
    <property type="entry name" value="Vitellinogen_open_b-sht_sub1"/>
</dbReference>
<dbReference type="Gene3D" id="2.20.80.10">
    <property type="entry name" value="Lipovitellin-phosvitin complex, chain A, domain 4"/>
    <property type="match status" value="1"/>
</dbReference>
<comment type="subcellular location">
    <subcellularLocation>
        <location evidence="1">Secreted</location>
    </subcellularLocation>
</comment>
<keyword evidence="2" id="KW-0813">Transport</keyword>
<dbReference type="InterPro" id="IPR050733">
    <property type="entry name" value="Vitellogenin/Apolipophorin"/>
</dbReference>
<keyword evidence="8" id="KW-0325">Glycoprotein</keyword>
<feature type="signal peptide" evidence="10">
    <location>
        <begin position="1"/>
        <end position="16"/>
    </location>
</feature>
<dbReference type="PANTHER" id="PTHR23345:SF15">
    <property type="entry name" value="VITELLOGENIN 1-RELATED"/>
    <property type="match status" value="1"/>
</dbReference>
<reference evidence="13" key="1">
    <citation type="submission" date="2025-08" db="UniProtKB">
        <authorList>
            <consortium name="RefSeq"/>
        </authorList>
    </citation>
    <scope>IDENTIFICATION</scope>
</reference>
<dbReference type="SMART" id="SM00638">
    <property type="entry name" value="LPD_N"/>
    <property type="match status" value="1"/>
</dbReference>
<dbReference type="InterPro" id="IPR015819">
    <property type="entry name" value="Lipid_transp_b-sht_shell"/>
</dbReference>
<dbReference type="InterPro" id="IPR011030">
    <property type="entry name" value="Lipovitellin_superhlx_dom"/>
</dbReference>
<sequence length="3667" mass="412039">MATYVVLLALVAAATAVPARYNYDQQFSCATTCSANQNKFNYEVGETYIYDYEVDTKTSMAGASEDTAELNIKAKADIHVVSKCNFVLRLRDVTVSHSEAYSRDQVRAARSAEFRDTLQKYTARFSFDNGVISNICPAEGEELFALNFKRGLLSAFQNSIQVKDGFKAGTFSVPETDVTGNCEATYDVKGTTFYSSARGITKTKDLLACSERNSYKTILQMVPYVVPSEIQNVPILKMSHKCNYVVNSNTILESVQCDESHVFIPFSNQQSGGRTTVQQSLKLHGTSKDRFTEVTDNSERRLSLLFQHDESASVPSQGHRSASEKLKAICDHTTYDIRPETPREFSELVEIIKGLNYADLNRVYRKLKSNNLCAGNERGRKFFMDALPMAGTEGPVRLMVDILTKKEVEGFLAKGWISSLAFIQRPSEGMIKALVPLFDEEAIAGEAKLPVSALVYAFCQYQDCETNYHVNTIVTKIAAPIGYYCSVDDESLGKILLSLRALGNLGVSHDVTSALNKCLTAAKSPLEVKIAAADAYRRVPCGVSQNDELWTSLRDSSEDSEQRIAAYVALMRCPDQKTLNKIQAFLENVEDEQVASYIYTHLKNLGETSDPHKQELAAAVNKLTLRKVEVSPFKSSRNFEASVLINKLNMGAVVDSDLIMASAAPVPRAARLNLTMELFGNSINALEVGGRIVGLEYLIEKLLGSYGYSSKSSRKQINNLLDEVRASSYARVFGNELSFHHMKGISPLLKSLKNTPNILEHLISFFEKKAVSYSHSQKIIDVSIIVPTAAGIPMNVVVNGSASLDLSAEGKVDLRQTSSLPRSLEITGDIRPSAALEVSGEMIVDAHFTKLGLRMRNTMQSSTGVKALVEINRDSEFKVEIEQPRDKMEVFQARSQFYIKVDEVEKEQEMIKDNYKTFKACTGAIVAKVLGTEVCGELKYANASQHDDAPYFPLAGPGSFSVVMNRKDSHKTYKLYAKKAENKKGLVMQFQLNTPGSRVNRLISTDLTVSYDPNRSVDIVVISPWKKVDFNTAVVSNRGLLSVVGSALLDDKDKYGITSEMKISRSRNQVVYTPFVEITKRDVTHTLLSGQVDMTLWKTAEANLEIKLADKPIEVKGRLVNLEKEKRARLSVATDKRGEYLINVGSIVNWSGKGKSLDVTPEFEVKTPTKTLISVTGSGNYRAEKFCKADLTINLHRMKPASFSIKRRQYMKNKQPKYDIDMTLKSALISASVDSTTTKKNNVMATNVKVNYNVPSVSKNSLTWSAKLTDRSKNMYKKFTLKSDFSNREYPDYNLGLTFDIDHKNKHSEGDLKLTYGPDPRSKTKVVTLFGFFDSKVKDLSKADVTVRLGAKAPEKDINMALKATHSHSSRSLDTDLTLKMEPLMKKDVDVHVSVKDRSRKLLNYVGSGRVDIFGKKYNVDSTLTQKSSKQFIHSLNLKTADDKKHSIVTVYRTPKDQRHEVTSNIDLADAKPIQLDGKVSLDSKNMQASGTLIHDKDVYSITSRFKLAKKAGRWNIDVQTPERNIEMSADGMKAKDKYSGKVSVNWDATKKASKQSTVVLDGSFRHSEDYEMTLINGDVNLQTPFQNFENLGSNMKVTIDPERYNVNGKMSWGRKKISSDLLVKKPLTLANVQVTFDTQTPFRSYREIGLEIDHTINSGLMTLVKGKMENEDAELMLQGQNSGKWGNVELAGSLGLKTSFKSVRNLNVTLNHKADSSRTASSGLLVHNGMQYDALLWVDQNSYGSKLDHNTKMVVNWPQNSLEANWNHKSTGLNSVKSTLDAKWDGNKHLAVDLTGSNKVSWYGRTANGKLTVRSPWRNYRDLVITMNHEHTRSKLHSSSSTFINKQRESHYDVLVEEVTGGHKASIKILSPSYKEEINGHGTIIYERYPATASAWLVWSPYQRIDFDGSVNAPSVDDMQVDAKLTTPFTHFENIDVKGSHQLKNGEYVSRGNVAYGVRKMIDFETRLRNDQSVKMVSTKLVTPFAQMRKLDTGFQVDLKPTGISGKADFEMRPLVKKYDTIVKYNFNQGDLNGKIRVNTPHRSMRYLELSGRSERNNDGSRSSHIELEQASVGVYSIDTSYRTQAPYQFDVTVKTPNPEYTDVGAMVFYNPGYRSCQSKVRVTYLPRKEIASEMKLNLNRDIDVSWTLNTPFEDFESNAFVFRTNFDLSDLTSHAEARIGQDNTVGDLTFANTGYVTTGTFKLNTPLRGLEKIESSLKLRGKLNDLKGDASLNLGSDVFRTAFTNKVNPTLLKQTIIVFTPYTKDLKLDFNIQDKSNYRTNSFEGRFKGVYGNKEAETSASATFTDLNNVDFEFSLNSPSDLLKSIKITAKQHTTGDEISGKATLESNFENLRNVEIIYSEKGSINNMKGKFVVKKDSDELISALAQTSRSEGEVHGNLEFKGLWMPTLGAKMDHTGDLQDFKTNLRLESGNGNVLDHEVVFKMDDLILDLTSSTDFKTNNGDFFRKVTIHKEGTLDDFKIDITENADSKTYGAVIQLATTGKFAALAKMTGLRYPGDVIGFEFDHSGDLEKFLTTVKATLNKHEEISGKVDFYRYQMQRVQAEFELYTPFKGYEFTKYEYRHEGTPNERLSCSTNLQYSDKKMSLNLVTVSHPSPKMLLTLKTPVQDVSISVDAGKRNYDVHLIINKEEFSLTSVLDSSKYPYHPMCKITTTFPFLKEAVINVKGDILDGSADLTVHSNDRKIEASAALKYDNPLSMSASAELSAGRDLFEPLSFSLNNVNDAVNGKMTTLELGYGGEKVHGEGRFLLTTDPWSSKETREFSMDFKLPLPELKTLVYNLKHTLGEGTEDGKLYVQANGHELLDMDFDMTTVSKKAASVTLRKPWPMDYSASAFHDSYKSEYEVSANWNRNDPESNLVLKSSATDNSNRYTTDKKMVVSLVLPTRTMGFDFDTQGTSAKVSSQGKLYWDDKDTSKVSYQLSLNDNSYRRNHAYDALFKLGLPFRTLGLTGSISDDDVTKKAEAAISWDMDRDLSKKVAITASATGKDYTKADISLMLPAELQVDTKMVLNQGNTVFDGQTEFSYSRDTRKTLTLFSRVKNVPSSSYRSYFGGASDNFNYTFELGMRHPETKVDMTIDSHMGMSDEALTSSVELSYLTSRRQVKNLALWTEIDRIKKQINLVATGPKSNYAVTGMVVREEPLRVEVTASSNREKTFTSSLDVDHSLRVLQVDIGEPSNMLSFKAVYPNNSAFEADLYQQKSGIKQEEGIFSARLVNPRLLHCRLHWRPEMIQETEDWLLRQIREQSESAKKELRRVSAELEVEVSEKYRDITESVSADAQPILKFVEDEFAALGQELTKITRRIRKMVRRNEFYLGDLSENMNVAYSLQNSLVDGLRKLNEKYTKSYSSALQAVSNKLEEMRQYPVSKLVRQALADAIGDALRELDQMVIASIEYLRETDARLLNVNGKSAEAFKSVQDLYNHPNLEVLRKRIDNLRDIDYASYVGQMQDSVRDNLRYVGNMNLGQYSKAALRVLPKRVRNAVEKTGNEAYQEAKWAYAYWEVEENLQKNIHTLMKLLQEIIEDELKELVDSTYRNPITVFDPERGVLVLDLDLPISVDRIDQLPDLEPLMNDAREIVDTLSPHANRVSKYMNMLWDQNQTSSTNVSPAPVQRELNAYNPIKVEEKTRRYYRRRYSGLPSLGGNGW</sequence>
<protein>
    <submittedName>
        <fullName evidence="13">Uncharacterized protein LOC101854594</fullName>
    </submittedName>
</protein>
<dbReference type="Pfam" id="PF09172">
    <property type="entry name" value="Vit_open_b-sht"/>
    <property type="match status" value="1"/>
</dbReference>
<name>A0ABM1VY47_APLCA</name>
<accession>A0ABM1VY47</accession>
<dbReference type="GeneID" id="101854594"/>
<keyword evidence="7" id="KW-1015">Disulfide bond</keyword>
<dbReference type="PANTHER" id="PTHR23345">
    <property type="entry name" value="VITELLOGENIN-RELATED"/>
    <property type="match status" value="1"/>
</dbReference>
<evidence type="ECO:0000256" key="5">
    <source>
        <dbReference type="ARBA" id="ARBA00022761"/>
    </source>
</evidence>
<evidence type="ECO:0000256" key="2">
    <source>
        <dbReference type="ARBA" id="ARBA00022448"/>
    </source>
</evidence>
<dbReference type="InterPro" id="IPR009454">
    <property type="entry name" value="Lipid_transpt_open_b-sht"/>
</dbReference>